<gene>
    <name evidence="1" type="ORF">UFOPK2761_02590</name>
</gene>
<accession>A0A6J6UL76</accession>
<sequence>MPQRDLFVVVAVDSMVRPNIRAYGPLPEDDAVALATEMNSEQGSTGPGTFHAIPLSSPAALVRDLTAPED</sequence>
<evidence type="ECO:0000313" key="1">
    <source>
        <dbReference type="EMBL" id="CAB4760306.1"/>
    </source>
</evidence>
<dbReference type="AlphaFoldDB" id="A0A6J6UL76"/>
<name>A0A6J6UL76_9ZZZZ</name>
<dbReference type="EMBL" id="CAEZYQ010000023">
    <property type="protein sequence ID" value="CAB4760306.1"/>
    <property type="molecule type" value="Genomic_DNA"/>
</dbReference>
<organism evidence="1">
    <name type="scientific">freshwater metagenome</name>
    <dbReference type="NCBI Taxonomy" id="449393"/>
    <lineage>
        <taxon>unclassified sequences</taxon>
        <taxon>metagenomes</taxon>
        <taxon>ecological metagenomes</taxon>
    </lineage>
</organism>
<reference evidence="1" key="1">
    <citation type="submission" date="2020-05" db="EMBL/GenBank/DDBJ databases">
        <authorList>
            <person name="Chiriac C."/>
            <person name="Salcher M."/>
            <person name="Ghai R."/>
            <person name="Kavagutti S V."/>
        </authorList>
    </citation>
    <scope>NUCLEOTIDE SEQUENCE</scope>
</reference>
<protein>
    <submittedName>
        <fullName evidence="1">Unannotated protein</fullName>
    </submittedName>
</protein>
<proteinExistence type="predicted"/>